<dbReference type="Pfam" id="PF14111">
    <property type="entry name" value="DUF4283"/>
    <property type="match status" value="1"/>
</dbReference>
<dbReference type="EMBL" id="QGNW01000044">
    <property type="protein sequence ID" value="RVX07732.1"/>
    <property type="molecule type" value="Genomic_DNA"/>
</dbReference>
<dbReference type="AlphaFoldDB" id="A0A438JFK5"/>
<sequence length="482" mass="53187">MSTRGGRSWFAVDPKSFNLSLEEVGGKPRGFIEERERGLSAWIRSSEWEEEGRKFKLECRSNKAGRFLFCSVVTEEAKRKGPGGVGEAVWLQLGESEMKCKEEQLRRCLVGWFREVAEPFPDLSLVQSAVTRLWSLKGGVKIYVFGGFLLLLDFELSSEAKRVVSRGSRRCLDKVLHLVRWTPKVGCLLEGGSPKEVWVRVLGLPLHLWSREVLQKIGDGCGGFVALDDDIAMLSHLQSARILVRSCGRVKPGSLQVVVGLPAFPFSCGGKFPQFFDADGDVLQQFNRNTQPGKETLVRPTEAAAGEVVQEKDLRRVWVGPKVLSVVFPIRPKALMGWMRACIEDVVEGLEMSVVSAFVCSHVAFTDNALVVEAKKFPSSASSLGFLESRCHSLKMLLLDGSLVETSASAEKVFSGKGGGARAKKLETPKALELVCIPKEEVMDNLPSKFVNFSSFVGMPVEGFEKEISSLLKKLEARKGRG</sequence>
<organism evidence="2 3">
    <name type="scientific">Vitis vinifera</name>
    <name type="common">Grape</name>
    <dbReference type="NCBI Taxonomy" id="29760"/>
    <lineage>
        <taxon>Eukaryota</taxon>
        <taxon>Viridiplantae</taxon>
        <taxon>Streptophyta</taxon>
        <taxon>Embryophyta</taxon>
        <taxon>Tracheophyta</taxon>
        <taxon>Spermatophyta</taxon>
        <taxon>Magnoliopsida</taxon>
        <taxon>eudicotyledons</taxon>
        <taxon>Gunneridae</taxon>
        <taxon>Pentapetalae</taxon>
        <taxon>rosids</taxon>
        <taxon>Vitales</taxon>
        <taxon>Vitaceae</taxon>
        <taxon>Viteae</taxon>
        <taxon>Vitis</taxon>
    </lineage>
</organism>
<dbReference type="PANTHER" id="PTHR34427">
    <property type="entry name" value="DUF4283 DOMAIN PROTEIN"/>
    <property type="match status" value="1"/>
</dbReference>
<evidence type="ECO:0000259" key="1">
    <source>
        <dbReference type="Pfam" id="PF14111"/>
    </source>
</evidence>
<name>A0A438JFK5_VITVI</name>
<dbReference type="InterPro" id="IPR025558">
    <property type="entry name" value="DUF4283"/>
</dbReference>
<proteinExistence type="predicted"/>
<evidence type="ECO:0000313" key="3">
    <source>
        <dbReference type="Proteomes" id="UP000288805"/>
    </source>
</evidence>
<reference evidence="2 3" key="1">
    <citation type="journal article" date="2018" name="PLoS Genet.">
        <title>Population sequencing reveals clonal diversity and ancestral inbreeding in the grapevine cultivar Chardonnay.</title>
        <authorList>
            <person name="Roach M.J."/>
            <person name="Johnson D.L."/>
            <person name="Bohlmann J."/>
            <person name="van Vuuren H.J."/>
            <person name="Jones S.J."/>
            <person name="Pretorius I.S."/>
            <person name="Schmidt S.A."/>
            <person name="Borneman A.R."/>
        </authorList>
    </citation>
    <scope>NUCLEOTIDE SEQUENCE [LARGE SCALE GENOMIC DNA]</scope>
    <source>
        <strain evidence="3">cv. Chardonnay</strain>
        <tissue evidence="2">Leaf</tissue>
    </source>
</reference>
<gene>
    <name evidence="2" type="ORF">CK203_022002</name>
</gene>
<dbReference type="PANTHER" id="PTHR34427:SF5">
    <property type="entry name" value="DUF4283 DOMAIN-CONTAINING PROTEIN"/>
    <property type="match status" value="1"/>
</dbReference>
<evidence type="ECO:0000313" key="2">
    <source>
        <dbReference type="EMBL" id="RVX07732.1"/>
    </source>
</evidence>
<feature type="domain" description="DUF4283" evidence="1">
    <location>
        <begin position="102"/>
        <end position="187"/>
    </location>
</feature>
<accession>A0A438JFK5</accession>
<dbReference type="Proteomes" id="UP000288805">
    <property type="component" value="Unassembled WGS sequence"/>
</dbReference>
<protein>
    <recommendedName>
        <fullName evidence="1">DUF4283 domain-containing protein</fullName>
    </recommendedName>
</protein>
<comment type="caution">
    <text evidence="2">The sequence shown here is derived from an EMBL/GenBank/DDBJ whole genome shotgun (WGS) entry which is preliminary data.</text>
</comment>